<protein>
    <submittedName>
        <fullName evidence="1">Uncharacterized protein</fullName>
    </submittedName>
</protein>
<reference evidence="1 2" key="1">
    <citation type="journal article" date="2020" name="Nature">
        <title>Six reference-quality genomes reveal evolution of bat adaptations.</title>
        <authorList>
            <person name="Jebb D."/>
            <person name="Huang Z."/>
            <person name="Pippel M."/>
            <person name="Hughes G.M."/>
            <person name="Lavrichenko K."/>
            <person name="Devanna P."/>
            <person name="Winkler S."/>
            <person name="Jermiin L.S."/>
            <person name="Skirmuntt E.C."/>
            <person name="Katzourakis A."/>
            <person name="Burkitt-Gray L."/>
            <person name="Ray D.A."/>
            <person name="Sullivan K.A.M."/>
            <person name="Roscito J.G."/>
            <person name="Kirilenko B.M."/>
            <person name="Davalos L.M."/>
            <person name="Corthals A.P."/>
            <person name="Power M.L."/>
            <person name="Jones G."/>
            <person name="Ransome R.D."/>
            <person name="Dechmann D.K.N."/>
            <person name="Locatelli A.G."/>
            <person name="Puechmaille S.J."/>
            <person name="Fedrigo O."/>
            <person name="Jarvis E.D."/>
            <person name="Hiller M."/>
            <person name="Vernes S.C."/>
            <person name="Myers E.W."/>
            <person name="Teeling E.C."/>
        </authorList>
    </citation>
    <scope>NUCLEOTIDE SEQUENCE [LARGE SCALE GENOMIC DNA]</scope>
    <source>
        <strain evidence="1">MRhiFer1</strain>
        <tissue evidence="1">Lung</tissue>
    </source>
</reference>
<proteinExistence type="predicted"/>
<organism evidence="1 2">
    <name type="scientific">Rhinolophus ferrumequinum</name>
    <name type="common">Greater horseshoe bat</name>
    <dbReference type="NCBI Taxonomy" id="59479"/>
    <lineage>
        <taxon>Eukaryota</taxon>
        <taxon>Metazoa</taxon>
        <taxon>Chordata</taxon>
        <taxon>Craniata</taxon>
        <taxon>Vertebrata</taxon>
        <taxon>Euteleostomi</taxon>
        <taxon>Mammalia</taxon>
        <taxon>Eutheria</taxon>
        <taxon>Laurasiatheria</taxon>
        <taxon>Chiroptera</taxon>
        <taxon>Yinpterochiroptera</taxon>
        <taxon>Rhinolophoidea</taxon>
        <taxon>Rhinolophidae</taxon>
        <taxon>Rhinolophinae</taxon>
        <taxon>Rhinolophus</taxon>
    </lineage>
</organism>
<gene>
    <name evidence="1" type="ORF">mRhiFer1_008666</name>
</gene>
<dbReference type="AlphaFoldDB" id="A0A7J7U0Z0"/>
<dbReference type="EMBL" id="JACAGC010000017">
    <property type="protein sequence ID" value="KAF6306567.1"/>
    <property type="molecule type" value="Genomic_DNA"/>
</dbReference>
<name>A0A7J7U0Z0_RHIFE</name>
<comment type="caution">
    <text evidence="1">The sequence shown here is derived from an EMBL/GenBank/DDBJ whole genome shotgun (WGS) entry which is preliminary data.</text>
</comment>
<accession>A0A7J7U0Z0</accession>
<dbReference type="Proteomes" id="UP000585614">
    <property type="component" value="Unassembled WGS sequence"/>
</dbReference>
<evidence type="ECO:0000313" key="1">
    <source>
        <dbReference type="EMBL" id="KAF6306567.1"/>
    </source>
</evidence>
<evidence type="ECO:0000313" key="2">
    <source>
        <dbReference type="Proteomes" id="UP000585614"/>
    </source>
</evidence>
<sequence length="131" mass="14446">MVVSSLISLGRSVSLACSIHVTSHAVGVKGKHTWTLFPWFLMIILQQGGLAVCNHQCVWNTPLGHFSTAIPSTGAVSDVRTAFHLRGTAKVVSNSQTRSMILDTYLHLKDPLPHCKRKSKCQRNRRLGEGR</sequence>